<dbReference type="EMBL" id="CP113797">
    <property type="protein sequence ID" value="WAL59858.1"/>
    <property type="molecule type" value="Genomic_DNA"/>
</dbReference>
<dbReference type="InterPro" id="IPR007353">
    <property type="entry name" value="DUF421"/>
</dbReference>
<dbReference type="AlphaFoldDB" id="A0A9E8ZEF8"/>
<evidence type="ECO:0000256" key="1">
    <source>
        <dbReference type="ARBA" id="ARBA00004651"/>
    </source>
</evidence>
<name>A0A9E8ZEF8_9CYAN</name>
<feature type="transmembrane region" description="Helical" evidence="7">
    <location>
        <begin position="80"/>
        <end position="102"/>
    </location>
</feature>
<dbReference type="PANTHER" id="PTHR34582:SF6">
    <property type="entry name" value="UPF0702 TRANSMEMBRANE PROTEIN YCAP"/>
    <property type="match status" value="1"/>
</dbReference>
<protein>
    <submittedName>
        <fullName evidence="9">DUF421 domain-containing protein</fullName>
    </submittedName>
</protein>
<dbReference type="KEGG" id="tsin:OXH18_22230"/>
<accession>A0A9E8ZEF8</accession>
<proteinExistence type="inferred from homology"/>
<keyword evidence="5 7" id="KW-1133">Transmembrane helix</keyword>
<reference evidence="9" key="1">
    <citation type="submission" date="2022-12" db="EMBL/GenBank/DDBJ databases">
        <title>Polyphasic identification of a Novel Hot-Spring Cyanobacterium Ocullathermofonsia sinensis gen nov. sp. nov. and Genomic Insights on its Adaptations to the Thermal Habitat.</title>
        <authorList>
            <person name="Daroch M."/>
            <person name="Tang J."/>
            <person name="Jiang Y."/>
        </authorList>
    </citation>
    <scope>NUCLEOTIDE SEQUENCE</scope>
    <source>
        <strain evidence="9">PKUAC-SCTA174</strain>
    </source>
</reference>
<evidence type="ECO:0000256" key="4">
    <source>
        <dbReference type="ARBA" id="ARBA00022692"/>
    </source>
</evidence>
<evidence type="ECO:0000259" key="8">
    <source>
        <dbReference type="Pfam" id="PF04239"/>
    </source>
</evidence>
<organism evidence="9 10">
    <name type="scientific">Thermocoleostomius sinensis A174</name>
    <dbReference type="NCBI Taxonomy" id="2016057"/>
    <lineage>
        <taxon>Bacteria</taxon>
        <taxon>Bacillati</taxon>
        <taxon>Cyanobacteriota</taxon>
        <taxon>Cyanophyceae</taxon>
        <taxon>Oculatellales</taxon>
        <taxon>Oculatellaceae</taxon>
        <taxon>Thermocoleostomius</taxon>
    </lineage>
</organism>
<evidence type="ECO:0000256" key="6">
    <source>
        <dbReference type="ARBA" id="ARBA00023136"/>
    </source>
</evidence>
<evidence type="ECO:0000313" key="9">
    <source>
        <dbReference type="EMBL" id="WAL59858.1"/>
    </source>
</evidence>
<evidence type="ECO:0000256" key="5">
    <source>
        <dbReference type="ARBA" id="ARBA00022989"/>
    </source>
</evidence>
<evidence type="ECO:0000313" key="10">
    <source>
        <dbReference type="Proteomes" id="UP001163152"/>
    </source>
</evidence>
<comment type="similarity">
    <text evidence="2">Belongs to the UPF0702 family.</text>
</comment>
<evidence type="ECO:0000256" key="3">
    <source>
        <dbReference type="ARBA" id="ARBA00022475"/>
    </source>
</evidence>
<dbReference type="RefSeq" id="WP_268609670.1">
    <property type="nucleotide sequence ID" value="NZ_CP113797.1"/>
</dbReference>
<sequence length="199" mass="22327">MNSISIATVSMMEYFNNVMVPGVPIDEKIIRAILVYAFLLIALRLGGKRELGQMNGFDLVVLLLLSNTVQNAIIGNDNSVLGGFVGAATLIAVNYIIVRLAYRYPRVSRLVEGRPTILIRNGQIIPENLNSEVITESELRASLRRQGFEELSEVRIAILETNGSLTIEREPDMTEELEHRRLMEQLDRIEMALSQINQS</sequence>
<feature type="transmembrane region" description="Helical" evidence="7">
    <location>
        <begin position="29"/>
        <end position="45"/>
    </location>
</feature>
<dbReference type="Gene3D" id="3.30.240.20">
    <property type="entry name" value="bsu07140 like domains"/>
    <property type="match status" value="1"/>
</dbReference>
<dbReference type="PANTHER" id="PTHR34582">
    <property type="entry name" value="UPF0702 TRANSMEMBRANE PROTEIN YCAP"/>
    <property type="match status" value="1"/>
</dbReference>
<evidence type="ECO:0000256" key="7">
    <source>
        <dbReference type="SAM" id="Phobius"/>
    </source>
</evidence>
<dbReference type="Proteomes" id="UP001163152">
    <property type="component" value="Chromosome"/>
</dbReference>
<keyword evidence="10" id="KW-1185">Reference proteome</keyword>
<evidence type="ECO:0000256" key="2">
    <source>
        <dbReference type="ARBA" id="ARBA00006448"/>
    </source>
</evidence>
<keyword evidence="4 7" id="KW-0812">Transmembrane</keyword>
<dbReference type="Pfam" id="PF04239">
    <property type="entry name" value="DUF421"/>
    <property type="match status" value="1"/>
</dbReference>
<keyword evidence="6 7" id="KW-0472">Membrane</keyword>
<keyword evidence="3" id="KW-1003">Cell membrane</keyword>
<dbReference type="InterPro" id="IPR023090">
    <property type="entry name" value="UPF0702_alpha/beta_dom_sf"/>
</dbReference>
<feature type="domain" description="YetF C-terminal" evidence="8">
    <location>
        <begin position="105"/>
        <end position="175"/>
    </location>
</feature>
<gene>
    <name evidence="9" type="ORF">OXH18_22230</name>
</gene>
<dbReference type="GO" id="GO:0005886">
    <property type="term" value="C:plasma membrane"/>
    <property type="evidence" value="ECO:0007669"/>
    <property type="project" value="UniProtKB-SubCell"/>
</dbReference>
<comment type="subcellular location">
    <subcellularLocation>
        <location evidence="1">Cell membrane</location>
        <topology evidence="1">Multi-pass membrane protein</topology>
    </subcellularLocation>
</comment>
<feature type="transmembrane region" description="Helical" evidence="7">
    <location>
        <begin position="57"/>
        <end position="74"/>
    </location>
</feature>